<feature type="region of interest" description="N-terminal hotdog fold" evidence="5">
    <location>
        <begin position="880"/>
        <end position="1008"/>
    </location>
</feature>
<evidence type="ECO:0000256" key="2">
    <source>
        <dbReference type="ARBA" id="ARBA00022553"/>
    </source>
</evidence>
<dbReference type="Pfam" id="PF00109">
    <property type="entry name" value="ketoacyl-synt"/>
    <property type="match status" value="1"/>
</dbReference>
<dbReference type="Pfam" id="PF08659">
    <property type="entry name" value="KR"/>
    <property type="match status" value="1"/>
</dbReference>
<name>S8EXI2_FOMSC</name>
<dbReference type="Gene3D" id="3.40.50.720">
    <property type="entry name" value="NAD(P)-binding Rossmann-like Domain"/>
    <property type="match status" value="2"/>
</dbReference>
<dbReference type="PROSITE" id="PS52019">
    <property type="entry name" value="PKS_MFAS_DH"/>
    <property type="match status" value="1"/>
</dbReference>
<dbReference type="SUPFAM" id="SSF55048">
    <property type="entry name" value="Probable ACP-binding domain of malonyl-CoA ACP transacylase"/>
    <property type="match status" value="1"/>
</dbReference>
<dbReference type="GO" id="GO:0004312">
    <property type="term" value="F:fatty acid synthase activity"/>
    <property type="evidence" value="ECO:0007669"/>
    <property type="project" value="TreeGrafter"/>
</dbReference>
<dbReference type="InParanoid" id="S8EXI2"/>
<dbReference type="STRING" id="743788.S8EXI2"/>
<dbReference type="Proteomes" id="UP000015241">
    <property type="component" value="Unassembled WGS sequence"/>
</dbReference>
<dbReference type="CDD" id="cd00833">
    <property type="entry name" value="PKS"/>
    <property type="match status" value="1"/>
</dbReference>
<evidence type="ECO:0000256" key="4">
    <source>
        <dbReference type="ARBA" id="ARBA00023268"/>
    </source>
</evidence>
<dbReference type="GO" id="GO:0044550">
    <property type="term" value="P:secondary metabolite biosynthetic process"/>
    <property type="evidence" value="ECO:0007669"/>
    <property type="project" value="UniProtKB-ARBA"/>
</dbReference>
<keyword evidence="3" id="KW-0808">Transferase</keyword>
<dbReference type="PROSITE" id="PS00012">
    <property type="entry name" value="PHOSPHOPANTETHEINE"/>
    <property type="match status" value="1"/>
</dbReference>
<dbReference type="InterPro" id="IPR049900">
    <property type="entry name" value="PKS_mFAS_DH"/>
</dbReference>
<evidence type="ECO:0000259" key="6">
    <source>
        <dbReference type="PROSITE" id="PS52004"/>
    </source>
</evidence>
<dbReference type="SMART" id="SM00827">
    <property type="entry name" value="PKS_AT"/>
    <property type="match status" value="1"/>
</dbReference>
<dbReference type="Gene3D" id="3.40.366.10">
    <property type="entry name" value="Malonyl-Coenzyme A Acyl Carrier Protein, domain 2"/>
    <property type="match status" value="1"/>
</dbReference>
<keyword evidence="2" id="KW-0597">Phosphoprotein</keyword>
<accession>S8EXI2</accession>
<protein>
    <submittedName>
        <fullName evidence="8">Polyketide synthase</fullName>
    </submittedName>
</protein>
<dbReference type="SUPFAM" id="SSF53901">
    <property type="entry name" value="Thiolase-like"/>
    <property type="match status" value="1"/>
</dbReference>
<dbReference type="InterPro" id="IPR032821">
    <property type="entry name" value="PKS_assoc"/>
</dbReference>
<dbReference type="Pfam" id="PF00698">
    <property type="entry name" value="Acyl_transf_1"/>
    <property type="match status" value="1"/>
</dbReference>
<dbReference type="Pfam" id="PF16197">
    <property type="entry name" value="KAsynt_C_assoc"/>
    <property type="match status" value="1"/>
</dbReference>
<dbReference type="InterPro" id="IPR020807">
    <property type="entry name" value="PKS_DH"/>
</dbReference>
<feature type="domain" description="Ketosynthase family 3 (KS3)" evidence="6">
    <location>
        <begin position="6"/>
        <end position="426"/>
    </location>
</feature>
<dbReference type="InterPro" id="IPR014043">
    <property type="entry name" value="Acyl_transferase_dom"/>
</dbReference>
<dbReference type="PANTHER" id="PTHR43775">
    <property type="entry name" value="FATTY ACID SYNTHASE"/>
    <property type="match status" value="1"/>
</dbReference>
<dbReference type="eggNOG" id="KOG1202">
    <property type="taxonomic scope" value="Eukaryota"/>
</dbReference>
<dbReference type="SMART" id="SM00826">
    <property type="entry name" value="PKS_DH"/>
    <property type="match status" value="1"/>
</dbReference>
<feature type="domain" description="PKS/mFAS DH" evidence="7">
    <location>
        <begin position="880"/>
        <end position="1176"/>
    </location>
</feature>
<dbReference type="Gene3D" id="3.30.70.3290">
    <property type="match status" value="1"/>
</dbReference>
<dbReference type="OrthoDB" id="329835at2759"/>
<dbReference type="Pfam" id="PF21089">
    <property type="entry name" value="PKS_DH_N"/>
    <property type="match status" value="1"/>
</dbReference>
<feature type="active site" description="Proton acceptor; for dehydratase activity" evidence="5">
    <location>
        <position position="921"/>
    </location>
</feature>
<dbReference type="EMBL" id="KE504239">
    <property type="protein sequence ID" value="EPS94250.1"/>
    <property type="molecule type" value="Genomic_DNA"/>
</dbReference>
<dbReference type="InterPro" id="IPR036291">
    <property type="entry name" value="NAD(P)-bd_dom_sf"/>
</dbReference>
<keyword evidence="1" id="KW-0596">Phosphopantetheine</keyword>
<dbReference type="InterPro" id="IPR014031">
    <property type="entry name" value="Ketoacyl_synth_C"/>
</dbReference>
<dbReference type="Gene3D" id="3.10.129.110">
    <property type="entry name" value="Polyketide synthase dehydratase"/>
    <property type="match status" value="1"/>
</dbReference>
<feature type="region of interest" description="C-terminal hotdog fold" evidence="5">
    <location>
        <begin position="1023"/>
        <end position="1176"/>
    </location>
</feature>
<dbReference type="InterPro" id="IPR049551">
    <property type="entry name" value="PKS_DH_C"/>
</dbReference>
<dbReference type="Pfam" id="PF02801">
    <property type="entry name" value="Ketoacyl-synt_C"/>
    <property type="match status" value="1"/>
</dbReference>
<gene>
    <name evidence="8" type="primary">pks7</name>
    <name evidence="8" type="ORF">FOMPIDRAFT_130375</name>
</gene>
<evidence type="ECO:0000256" key="3">
    <source>
        <dbReference type="ARBA" id="ARBA00022679"/>
    </source>
</evidence>
<dbReference type="InterPro" id="IPR001227">
    <property type="entry name" value="Ac_transferase_dom_sf"/>
</dbReference>
<evidence type="ECO:0000256" key="1">
    <source>
        <dbReference type="ARBA" id="ARBA00022450"/>
    </source>
</evidence>
<dbReference type="InterPro" id="IPR006162">
    <property type="entry name" value="Ppantetheine_attach_site"/>
</dbReference>
<dbReference type="InterPro" id="IPR016039">
    <property type="entry name" value="Thiolase-like"/>
</dbReference>
<dbReference type="InterPro" id="IPR013968">
    <property type="entry name" value="PKS_KR"/>
</dbReference>
<dbReference type="Gene3D" id="3.40.47.10">
    <property type="match status" value="1"/>
</dbReference>
<dbReference type="eggNOG" id="KOG1178">
    <property type="taxonomic scope" value="Eukaryota"/>
</dbReference>
<sequence length="2363" mass="257207">MSSATQPPIAIVGISAQLPSGNCDGTNLSYESFYEFLLGGRDAYEVIPSDRFSLHTLKGAALGQVITDTGAFLKDLELFDPVEFGITSKDARLMNLGTRKLIETTFLALLDSGIDYRGRNVGCYMSAVAHDIFSVSGHVDAEARGAFSYGPAMVANRVSYHLDLRGPSVPMDTACSSTLYATHFAVEGLRNGDCEAAVVGGCQLNHRFTDWLMYSQGGILSPDGKCKPFDASANGFGRGEAVVSIVLKPLDSALRDKDRIYATILGTGINSSGSQAPVNAPVALAQQDAMVRAFAKAHRSPKEVDFVELHATGTASGDPTEANWIGRQFRRDGELLVGSVKGNIGHTEITAFLASICKVCHMIKHGVVFPTVNLTTPNPTIRWAEHRMRVPVVPEKLNVISPSGRALIAMSSSGIGGANGHCVIEAPTPNVDSVSRIWSCHWPSLPSLLLVGGLSPRSATAVGESLTNLPADTDLVSIGRIFGRRSRSMLWRSYAVFGDGQVPRFSEASAVPRTPPEIVFILSGQGPQYWNMGREMFKTCFPFRDAVVALDRVYVSITGQSLITDVGLFAENNKSCTLGDVWPISVTLPALTILQIALIDTLTMLGVKPDAVVGHSAGETAAAYASGAASREMAVELATARGQAMELLEVHGGAMAALGCSAVQAREIIAAVTADIGPGVLEVGCFNAPNAVTLSGAARHIAAAVLRAKASGVLAAHLRTRIPVHSSMISICKEEYQARVGKVFEKYTVKKTKTEVYSTLTGQLLATPYDTTYFWDSTLGPVKFDTALAALSTRHSHAIYVEIGPRPVLSGYVAAITSQASTVLSVLRVTSNLNDAGELRMFLDFIGRLVCAGCPDVDMDALFGTSQREIMHVPAFPFSHKRIPYIIPTFEAARQQQARNGPLNYPQLRINTQTHPGLSDHVVKNEPIMPAAGFLEMALEFGAKKLWDVEFHSMLSLSSDSPTPVDVRANGSRWSVHSAAATEFTKSWPPTYDRLHATGYFSMENELSAPSSTVPITSLRERLVKWDMKQFYNHLETFAQYGPTYRRVLSCYHGIDFSGKEELLIEVRGAADDLPGLPDYRLHPAILDSALHFAVHPFITGAIGHGRYYLPSKVGTLVLHDTLSKGVPEKIYAYGVFLRWTPDTLTYDFTLTTELGVPLCTIEALEISAHGQLPVTLGNRYEIYRLPLDIRLPSYLLEGADHTVVEVVHATQPVTEDSSKLRILWFNRGRELQDLQQVVCSLNPLHQESLCFMASVDAGGDALLGFTRSLRREYKSWKIYCIILPSIRPSYSPEDIARELCTHPRSEQELFLDVDGTVRAERIVISSSPRSIVPFDPDTPWMYHHGSLSHISIPLVPPGHILIHVTGVSTGVSGFRIFIGRVEGSQNLHVGITSHPLGTYVVAHGCSVIELPGDTALDIAGQRMLAGVVAVLGIGYAKFAHPERMEDWRVLVTYSDTSMGETICGLYEDRGIKVVRLRSQADVSEARAALSWRPRFLVSAREGEVSFDVDALIHRLQSKMVFLWDDPNTGIGRILEEDPWAIRDALAMTFASSTPYSGTTRMAPPIHFLAEVPADVPSFSALFDSTKVYILIGGIGGLGIYIARWMYAKGARHIILTSRSGTAKLVPNNDFIALRLLIYLRSLDDLALRTEAVDASSTTQMKEMLRSIEKPIGGCMILTAVLADRTFPMQTHETFEAPFTAKTSVLESLENAIDIGALEFLLAFSSVAGLLGNAGQTNYASANTALVGMTRKYRNAAAIVLPMITDTGFFLGMATSDPQHYSRYRHLSSWAMTSEDVCASIEDVVLKLRDGPVWQYIPDLDWRQVEVNFGSAALYDGLVAQAPATDSGERHVDDLGTTLREIICEALGIDPDDLSPTVPLTSYGLDSLSAAALSRALLPYMEISQLQLLADVSLSDLQSPRGASDSERDLDESGPVFTTPHAKSVIILDRDNSTTAKVHEMLSILNKYSRDLPLRRANAVSLPGGTSTQRTILLTGSTGTLGSHVLAHLLSQPIIQRLVVVVRGKGQGSTPLDRLISAFQLRELDVGNLSSERLTILEGDTTQPNFGLSGTIYDELSHSVTHIMHLSWPIAFLTPLSALEPHIRGVRYIINFAASCDAHVKLLYTSTAGMFRRLPEDVAALESLVDDASIAVGSGYPESKWISEHLIVRAAEKGTFSPTIVRIGQLSGSANGAWTTTEWLPAMISASVALGCLPEASGEISWFPVHIAAAVLSEFMETTETILHLQHPKPSTWPNVIGYFADILQLPLVTYSEWFARLEHTLGNNPRVEPGIEHGLRLVDIFRLAFDPNEPRPDVMGKLGPRLDMTHGVKASAVLREGRIDAIGPEDVHRWVSYWRRTSFLPS</sequence>
<reference evidence="8 9" key="1">
    <citation type="journal article" date="2012" name="Science">
        <title>The Paleozoic origin of enzymatic lignin decomposition reconstructed from 31 fungal genomes.</title>
        <authorList>
            <person name="Floudas D."/>
            <person name="Binder M."/>
            <person name="Riley R."/>
            <person name="Barry K."/>
            <person name="Blanchette R.A."/>
            <person name="Henrissat B."/>
            <person name="Martinez A.T."/>
            <person name="Otillar R."/>
            <person name="Spatafora J.W."/>
            <person name="Yadav J.S."/>
            <person name="Aerts A."/>
            <person name="Benoit I."/>
            <person name="Boyd A."/>
            <person name="Carlson A."/>
            <person name="Copeland A."/>
            <person name="Coutinho P.M."/>
            <person name="de Vries R.P."/>
            <person name="Ferreira P."/>
            <person name="Findley K."/>
            <person name="Foster B."/>
            <person name="Gaskell J."/>
            <person name="Glotzer D."/>
            <person name="Gorecki P."/>
            <person name="Heitman J."/>
            <person name="Hesse C."/>
            <person name="Hori C."/>
            <person name="Igarashi K."/>
            <person name="Jurgens J.A."/>
            <person name="Kallen N."/>
            <person name="Kersten P."/>
            <person name="Kohler A."/>
            <person name="Kuees U."/>
            <person name="Kumar T.K.A."/>
            <person name="Kuo A."/>
            <person name="LaButti K."/>
            <person name="Larrondo L.F."/>
            <person name="Lindquist E."/>
            <person name="Ling A."/>
            <person name="Lombard V."/>
            <person name="Lucas S."/>
            <person name="Lundell T."/>
            <person name="Martin R."/>
            <person name="McLaughlin D.J."/>
            <person name="Morgenstern I."/>
            <person name="Morin E."/>
            <person name="Murat C."/>
            <person name="Nagy L.G."/>
            <person name="Nolan M."/>
            <person name="Ohm R.A."/>
            <person name="Patyshakuliyeva A."/>
            <person name="Rokas A."/>
            <person name="Ruiz-Duenas F.J."/>
            <person name="Sabat G."/>
            <person name="Salamov A."/>
            <person name="Samejima M."/>
            <person name="Schmutz J."/>
            <person name="Slot J.C."/>
            <person name="St John F."/>
            <person name="Stenlid J."/>
            <person name="Sun H."/>
            <person name="Sun S."/>
            <person name="Syed K."/>
            <person name="Tsang A."/>
            <person name="Wiebenga A."/>
            <person name="Young D."/>
            <person name="Pisabarro A."/>
            <person name="Eastwood D.C."/>
            <person name="Martin F."/>
            <person name="Cullen D."/>
            <person name="Grigoriev I.V."/>
            <person name="Hibbett D.S."/>
        </authorList>
    </citation>
    <scope>NUCLEOTIDE SEQUENCE</scope>
    <source>
        <strain evidence="9">FP-58527</strain>
    </source>
</reference>
<organism evidence="8 9">
    <name type="scientific">Fomitopsis schrenkii</name>
    <name type="common">Brown rot fungus</name>
    <dbReference type="NCBI Taxonomy" id="2126942"/>
    <lineage>
        <taxon>Eukaryota</taxon>
        <taxon>Fungi</taxon>
        <taxon>Dikarya</taxon>
        <taxon>Basidiomycota</taxon>
        <taxon>Agaricomycotina</taxon>
        <taxon>Agaricomycetes</taxon>
        <taxon>Polyporales</taxon>
        <taxon>Fomitopsis</taxon>
    </lineage>
</organism>
<dbReference type="SUPFAM" id="SSF51735">
    <property type="entry name" value="NAD(P)-binding Rossmann-fold domains"/>
    <property type="match status" value="2"/>
</dbReference>
<dbReference type="SUPFAM" id="SSF52151">
    <property type="entry name" value="FabD/lysophospholipase-like"/>
    <property type="match status" value="1"/>
</dbReference>
<dbReference type="InterPro" id="IPR016035">
    <property type="entry name" value="Acyl_Trfase/lysoPLipase"/>
</dbReference>
<dbReference type="InterPro" id="IPR020841">
    <property type="entry name" value="PKS_Beta-ketoAc_synthase_dom"/>
</dbReference>
<dbReference type="InterPro" id="IPR036736">
    <property type="entry name" value="ACP-like_sf"/>
</dbReference>
<dbReference type="SMART" id="SM00825">
    <property type="entry name" value="PKS_KS"/>
    <property type="match status" value="1"/>
</dbReference>
<evidence type="ECO:0000256" key="5">
    <source>
        <dbReference type="PROSITE-ProRule" id="PRU01363"/>
    </source>
</evidence>
<dbReference type="InterPro" id="IPR013120">
    <property type="entry name" value="FAR_NAD-bd"/>
</dbReference>
<dbReference type="GO" id="GO:0006633">
    <property type="term" value="P:fatty acid biosynthetic process"/>
    <property type="evidence" value="ECO:0007669"/>
    <property type="project" value="TreeGrafter"/>
</dbReference>
<dbReference type="InterPro" id="IPR014030">
    <property type="entry name" value="Ketoacyl_synth_N"/>
</dbReference>
<dbReference type="Pfam" id="PF14765">
    <property type="entry name" value="PS-DH"/>
    <property type="match status" value="1"/>
</dbReference>
<evidence type="ECO:0000259" key="7">
    <source>
        <dbReference type="PROSITE" id="PS52019"/>
    </source>
</evidence>
<dbReference type="InterPro" id="IPR057326">
    <property type="entry name" value="KR_dom"/>
</dbReference>
<proteinExistence type="predicted"/>
<evidence type="ECO:0000313" key="8">
    <source>
        <dbReference type="EMBL" id="EPS94250.1"/>
    </source>
</evidence>
<dbReference type="InterPro" id="IPR050091">
    <property type="entry name" value="PKS_NRPS_Biosynth_Enz"/>
</dbReference>
<keyword evidence="9" id="KW-1185">Reference proteome</keyword>
<dbReference type="HOGENOM" id="CLU_000022_31_0_1"/>
<dbReference type="SUPFAM" id="SSF47336">
    <property type="entry name" value="ACP-like"/>
    <property type="match status" value="1"/>
</dbReference>
<dbReference type="InterPro" id="IPR042104">
    <property type="entry name" value="PKS_dehydratase_sf"/>
</dbReference>
<feature type="active site" description="Proton donor; for dehydratase activity" evidence="5">
    <location>
        <position position="1088"/>
    </location>
</feature>
<dbReference type="Pfam" id="PF00550">
    <property type="entry name" value="PP-binding"/>
    <property type="match status" value="1"/>
</dbReference>
<keyword evidence="4" id="KW-0511">Multifunctional enzyme</keyword>
<dbReference type="Gene3D" id="1.10.1200.10">
    <property type="entry name" value="ACP-like"/>
    <property type="match status" value="1"/>
</dbReference>
<dbReference type="PANTHER" id="PTHR43775:SF37">
    <property type="entry name" value="SI:DKEY-61P9.11"/>
    <property type="match status" value="1"/>
</dbReference>
<dbReference type="Pfam" id="PF07993">
    <property type="entry name" value="NAD_binding_4"/>
    <property type="match status" value="1"/>
</dbReference>
<dbReference type="InterPro" id="IPR016036">
    <property type="entry name" value="Malonyl_transacylase_ACP-bd"/>
</dbReference>
<dbReference type="InterPro" id="IPR049552">
    <property type="entry name" value="PKS_DH_N"/>
</dbReference>
<evidence type="ECO:0000313" key="9">
    <source>
        <dbReference type="Proteomes" id="UP000015241"/>
    </source>
</evidence>
<dbReference type="PROSITE" id="PS52004">
    <property type="entry name" value="KS3_2"/>
    <property type="match status" value="1"/>
</dbReference>
<dbReference type="SMART" id="SM00822">
    <property type="entry name" value="PKS_KR"/>
    <property type="match status" value="1"/>
</dbReference>
<dbReference type="InterPro" id="IPR009081">
    <property type="entry name" value="PP-bd_ACP"/>
</dbReference>